<accession>A0A1V3XRL5</accession>
<comment type="caution">
    <text evidence="1">The sequence shown here is derived from an EMBL/GenBank/DDBJ whole genome shotgun (WGS) entry which is preliminary data.</text>
</comment>
<protein>
    <submittedName>
        <fullName evidence="1">PPE17 domain protein</fullName>
    </submittedName>
</protein>
<organism evidence="1 2">
    <name type="scientific">Mycobacterium kansasii</name>
    <dbReference type="NCBI Taxonomy" id="1768"/>
    <lineage>
        <taxon>Bacteria</taxon>
        <taxon>Bacillati</taxon>
        <taxon>Actinomycetota</taxon>
        <taxon>Actinomycetes</taxon>
        <taxon>Mycobacteriales</taxon>
        <taxon>Mycobacteriaceae</taxon>
        <taxon>Mycobacterium</taxon>
    </lineage>
</organism>
<dbReference type="Proteomes" id="UP000189229">
    <property type="component" value="Unassembled WGS sequence"/>
</dbReference>
<reference evidence="1 2" key="1">
    <citation type="submission" date="2017-02" db="EMBL/GenBank/DDBJ databases">
        <title>Complete genome sequences of Mycobacterium kansasii strains isolated from rhesus macaques.</title>
        <authorList>
            <person name="Panda A."/>
            <person name="Nagaraj S."/>
            <person name="Zhao X."/>
            <person name="Tettelin H."/>
            <person name="Detolla L.J."/>
        </authorList>
    </citation>
    <scope>NUCLEOTIDE SEQUENCE [LARGE SCALE GENOMIC DNA]</scope>
    <source>
        <strain evidence="1 2">11-3813</strain>
    </source>
</reference>
<dbReference type="AlphaFoldDB" id="A0A1V3XRL5"/>
<proteinExistence type="predicted"/>
<sequence length="44" mass="4510">MLYSFAAELNSPDKLSQANAAARIGPQPGPVYMRAELTSGGSAA</sequence>
<dbReference type="EMBL" id="MVBM01000001">
    <property type="protein sequence ID" value="OOK81863.1"/>
    <property type="molecule type" value="Genomic_DNA"/>
</dbReference>
<name>A0A1V3XRL5_MYCKA</name>
<gene>
    <name evidence="1" type="ORF">BZL30_0496</name>
</gene>
<evidence type="ECO:0000313" key="2">
    <source>
        <dbReference type="Proteomes" id="UP000189229"/>
    </source>
</evidence>
<evidence type="ECO:0000313" key="1">
    <source>
        <dbReference type="EMBL" id="OOK81863.1"/>
    </source>
</evidence>